<dbReference type="Proteomes" id="UP000245124">
    <property type="component" value="Unassembled WGS sequence"/>
</dbReference>
<accession>A0A2R5G1B3</accession>
<keyword evidence="3" id="KW-1185">Reference proteome</keyword>
<evidence type="ECO:0000259" key="1">
    <source>
        <dbReference type="Pfam" id="PF18480"/>
    </source>
</evidence>
<gene>
    <name evidence="2" type="ORF">NIES4072_55600</name>
</gene>
<proteinExistence type="predicted"/>
<dbReference type="AlphaFoldDB" id="A0A2R5G1B3"/>
<dbReference type="InterPro" id="IPR041049">
    <property type="entry name" value="DUF5615"/>
</dbReference>
<feature type="domain" description="DUF5615" evidence="1">
    <location>
        <begin position="1"/>
        <end position="106"/>
    </location>
</feature>
<evidence type="ECO:0000313" key="2">
    <source>
        <dbReference type="EMBL" id="GBG21871.1"/>
    </source>
</evidence>
<comment type="caution">
    <text evidence="2">The sequence shown here is derived from an EMBL/GenBank/DDBJ whole genome shotgun (WGS) entry which is preliminary data.</text>
</comment>
<reference evidence="2 3" key="1">
    <citation type="submission" date="2017-06" db="EMBL/GenBank/DDBJ databases">
        <title>Genome sequencing of cyanobaciteial culture collection at National Institute for Environmental Studies (NIES).</title>
        <authorList>
            <person name="Hirose Y."/>
            <person name="Shimura Y."/>
            <person name="Fujisawa T."/>
            <person name="Nakamura Y."/>
            <person name="Kawachi M."/>
        </authorList>
    </citation>
    <scope>NUCLEOTIDE SEQUENCE [LARGE SCALE GENOMIC DNA]</scope>
    <source>
        <strain evidence="2 3">NIES-4072</strain>
    </source>
</reference>
<dbReference type="RefSeq" id="WP_181374156.1">
    <property type="nucleotide sequence ID" value="NZ_BDUD01000001.1"/>
</dbReference>
<organism evidence="2 3">
    <name type="scientific">Nostoc commune NIES-4072</name>
    <dbReference type="NCBI Taxonomy" id="2005467"/>
    <lineage>
        <taxon>Bacteria</taxon>
        <taxon>Bacillati</taxon>
        <taxon>Cyanobacteriota</taxon>
        <taxon>Cyanophyceae</taxon>
        <taxon>Nostocales</taxon>
        <taxon>Nostocaceae</taxon>
        <taxon>Nostoc</taxon>
    </lineage>
</organism>
<sequence>MKILIDMNLSPDWVGVFEKYNISSMHWSCVGDPREKDSVIMEWARTNGYIVFTHDLDFGSLLAATGADTPSVIQVRTQDILPNRIEQLVISALNQFQSLLESGAFRTYAKIAKKLNFSNRQDAKSAENS</sequence>
<protein>
    <recommendedName>
        <fullName evidence="1">DUF5615 domain-containing protein</fullName>
    </recommendedName>
</protein>
<name>A0A2R5G1B3_NOSCO</name>
<dbReference type="Pfam" id="PF18480">
    <property type="entry name" value="DUF5615"/>
    <property type="match status" value="1"/>
</dbReference>
<dbReference type="EMBL" id="BDUD01000001">
    <property type="protein sequence ID" value="GBG21871.1"/>
    <property type="molecule type" value="Genomic_DNA"/>
</dbReference>
<evidence type="ECO:0000313" key="3">
    <source>
        <dbReference type="Proteomes" id="UP000245124"/>
    </source>
</evidence>